<dbReference type="AlphaFoldDB" id="A0A4X1U9Y4"/>
<dbReference type="Ensembl" id="ENSSSCT00070031933.1">
    <property type="protein sequence ID" value="ENSSSCP00070026623.1"/>
    <property type="gene ID" value="ENSSSCG00070016255.1"/>
</dbReference>
<organism evidence="1 2">
    <name type="scientific">Sus scrofa</name>
    <name type="common">Pig</name>
    <dbReference type="NCBI Taxonomy" id="9823"/>
    <lineage>
        <taxon>Eukaryota</taxon>
        <taxon>Metazoa</taxon>
        <taxon>Chordata</taxon>
        <taxon>Craniata</taxon>
        <taxon>Vertebrata</taxon>
        <taxon>Euteleostomi</taxon>
        <taxon>Mammalia</taxon>
        <taxon>Eutheria</taxon>
        <taxon>Laurasiatheria</taxon>
        <taxon>Artiodactyla</taxon>
        <taxon>Suina</taxon>
        <taxon>Suidae</taxon>
        <taxon>Sus</taxon>
    </lineage>
</organism>
<accession>A0A4X1U9Y4</accession>
<proteinExistence type="predicted"/>
<evidence type="ECO:0000313" key="2">
    <source>
        <dbReference type="Proteomes" id="UP000314985"/>
    </source>
</evidence>
<sequence>MPGSAQWVKGSHNATAVEQVAAAAQIQSLAQEPAYAVSAPKRTGKTIFLTDFQAEEGHTGGGSTYVPRPVSWTDKTDRVWRMFQPRGAVMTAKCLRHLQLTTASCSLLHRLLGTPISTTVISPTAILHCWEPNL</sequence>
<protein>
    <submittedName>
        <fullName evidence="1">Uncharacterized protein</fullName>
    </submittedName>
</protein>
<reference evidence="1 2" key="1">
    <citation type="submission" date="2017-08" db="EMBL/GenBank/DDBJ databases">
        <title>USMARCv1.0.</title>
        <authorList>
            <person name="Hannum G.I."/>
            <person name="Koren S."/>
            <person name="Schroeder S.G."/>
            <person name="Chin S.C."/>
            <person name="Nonneman D.J."/>
            <person name="Becker S.A."/>
            <person name="Rosen B.D."/>
            <person name="Bickhart D.M."/>
            <person name="Putnam N.H."/>
            <person name="Green R.E."/>
            <person name="Tuggle C.K."/>
            <person name="Liu H."/>
            <person name="Rohrer G.A."/>
            <person name="Warr A."/>
            <person name="Hall R."/>
            <person name="Kim K."/>
            <person name="Hume D.A."/>
            <person name="Talbot R."/>
            <person name="Chow W."/>
            <person name="Howe K."/>
            <person name="Schwartz A.S."/>
            <person name="Watson M."/>
            <person name="Archibald A.L."/>
            <person name="Phillippy A.M."/>
            <person name="Smith T.P.L."/>
        </authorList>
    </citation>
    <scope>NUCLEOTIDE SEQUENCE [LARGE SCALE GENOMIC DNA]</scope>
</reference>
<reference evidence="1" key="2">
    <citation type="submission" date="2025-08" db="UniProtKB">
        <authorList>
            <consortium name="Ensembl"/>
        </authorList>
    </citation>
    <scope>IDENTIFICATION</scope>
</reference>
<dbReference type="Proteomes" id="UP000314985">
    <property type="component" value="Chromosome 4"/>
</dbReference>
<name>A0A4X1U9Y4_PIG</name>
<evidence type="ECO:0000313" key="1">
    <source>
        <dbReference type="Ensembl" id="ENSSSCP00070026623.1"/>
    </source>
</evidence>